<evidence type="ECO:0000313" key="2">
    <source>
        <dbReference type="Proteomes" id="UP000708208"/>
    </source>
</evidence>
<dbReference type="PANTHER" id="PTHR15360">
    <property type="entry name" value="PLATELET-DERIVED GROWTH FACTOR RECEPTOR LIKE"/>
    <property type="match status" value="1"/>
</dbReference>
<keyword evidence="2" id="KW-1185">Reference proteome</keyword>
<dbReference type="OrthoDB" id="10267578at2759"/>
<evidence type="ECO:0000313" key="1">
    <source>
        <dbReference type="EMBL" id="CAG7827192.1"/>
    </source>
</evidence>
<accession>A0A8J2L1I4</accession>
<dbReference type="AlphaFoldDB" id="A0A8J2L1I4"/>
<reference evidence="1" key="1">
    <citation type="submission" date="2021-06" db="EMBL/GenBank/DDBJ databases">
        <authorList>
            <person name="Hodson N. C."/>
            <person name="Mongue J. A."/>
            <person name="Jaron S. K."/>
        </authorList>
    </citation>
    <scope>NUCLEOTIDE SEQUENCE</scope>
</reference>
<sequence length="368" mass="41415">MDLDVLGIKIFTINKNSVIEVQDEAGLTHGSQFRDLRCEGDEPLEWVYSGSGRPSKVKEYARRTKLDAVQSQLDFDVGINSTEYSYHTGKYTCRALRNPNKNSSVYIYFKNPFSPFIDDLSTQTLYLPETLPDGKFVIPCTTAQPDIDVALYQILETDKLAQELLRLNASHNPKEGFYLTIPENATVSSLAGGYICKTENQTQEFGITYAVYPPKVVKPSPSESIVYVGTVLNLTCEFNEPVIIKETESSQPIYDDGTVHTSAEDEIEETIETTPTNKHIANYIDTYPIPGSFGEFQCLRDNPEKTILHTWNYFVIGKEADELSGIRYSKKKHEFRCKSKGNEPGLLSFIHCATPSECSINYVCVEKV</sequence>
<protein>
    <submittedName>
        <fullName evidence="1">Uncharacterized protein</fullName>
    </submittedName>
</protein>
<gene>
    <name evidence="1" type="ORF">AFUS01_LOCUS37191</name>
</gene>
<dbReference type="EMBL" id="CAJVCH010542572">
    <property type="protein sequence ID" value="CAG7827192.1"/>
    <property type="molecule type" value="Genomic_DNA"/>
</dbReference>
<organism evidence="1 2">
    <name type="scientific">Allacma fusca</name>
    <dbReference type="NCBI Taxonomy" id="39272"/>
    <lineage>
        <taxon>Eukaryota</taxon>
        <taxon>Metazoa</taxon>
        <taxon>Ecdysozoa</taxon>
        <taxon>Arthropoda</taxon>
        <taxon>Hexapoda</taxon>
        <taxon>Collembola</taxon>
        <taxon>Symphypleona</taxon>
        <taxon>Sminthuridae</taxon>
        <taxon>Allacma</taxon>
    </lineage>
</organism>
<dbReference type="PANTHER" id="PTHR15360:SF4">
    <property type="entry name" value="PROTEIN KINASE DOMAIN-CONTAINING PROTEIN"/>
    <property type="match status" value="1"/>
</dbReference>
<proteinExistence type="predicted"/>
<dbReference type="Proteomes" id="UP000708208">
    <property type="component" value="Unassembled WGS sequence"/>
</dbReference>
<name>A0A8J2L1I4_9HEXA</name>
<dbReference type="InterPro" id="IPR042495">
    <property type="entry name" value="PDGFRL"/>
</dbReference>
<comment type="caution">
    <text evidence="1">The sequence shown here is derived from an EMBL/GenBank/DDBJ whole genome shotgun (WGS) entry which is preliminary data.</text>
</comment>
<feature type="non-terminal residue" evidence="1">
    <location>
        <position position="368"/>
    </location>
</feature>